<dbReference type="PANTHER" id="PTHR11588">
    <property type="entry name" value="TUBULIN"/>
    <property type="match status" value="1"/>
</dbReference>
<dbReference type="InterPro" id="IPR017975">
    <property type="entry name" value="Tubulin_CS"/>
</dbReference>
<dbReference type="InterPro" id="IPR003008">
    <property type="entry name" value="Tubulin_FtsZ_GTPase"/>
</dbReference>
<evidence type="ECO:0000256" key="14">
    <source>
        <dbReference type="PROSITE-ProRule" id="PRU10038"/>
    </source>
</evidence>
<dbReference type="InterPro" id="IPR002452">
    <property type="entry name" value="Alpha_tubulin"/>
</dbReference>
<dbReference type="GO" id="GO:0046872">
    <property type="term" value="F:metal ion binding"/>
    <property type="evidence" value="ECO:0007669"/>
    <property type="project" value="UniProtKB-KW"/>
</dbReference>
<keyword evidence="10" id="KW-0342">GTP-binding</keyword>
<dbReference type="Pfam" id="PF03953">
    <property type="entry name" value="Tubulin_C"/>
    <property type="match status" value="1"/>
</dbReference>
<dbReference type="PRINTS" id="PR01162">
    <property type="entry name" value="ALPHATUBULIN"/>
</dbReference>
<dbReference type="InterPro" id="IPR036525">
    <property type="entry name" value="Tubulin/FtsZ_GTPase_sf"/>
</dbReference>
<dbReference type="GO" id="GO:0005525">
    <property type="term" value="F:GTP binding"/>
    <property type="evidence" value="ECO:0007669"/>
    <property type="project" value="UniProtKB-KW"/>
</dbReference>
<dbReference type="SUPFAM" id="SSF52490">
    <property type="entry name" value="Tubulin nucleotide-binding domain-like"/>
    <property type="match status" value="1"/>
</dbReference>
<evidence type="ECO:0000256" key="13">
    <source>
        <dbReference type="ARBA" id="ARBA00049117"/>
    </source>
</evidence>
<evidence type="ECO:0008006" key="20">
    <source>
        <dbReference type="Google" id="ProtNLM"/>
    </source>
</evidence>
<evidence type="ECO:0000256" key="8">
    <source>
        <dbReference type="ARBA" id="ARBA00022801"/>
    </source>
</evidence>
<keyword evidence="11" id="KW-0206">Cytoskeleton</keyword>
<evidence type="ECO:0000256" key="10">
    <source>
        <dbReference type="ARBA" id="ARBA00023134"/>
    </source>
</evidence>
<dbReference type="OrthoDB" id="1662883at2759"/>
<feature type="compositionally biased region" description="Polar residues" evidence="15">
    <location>
        <begin position="382"/>
        <end position="396"/>
    </location>
</feature>
<evidence type="ECO:0000256" key="5">
    <source>
        <dbReference type="ARBA" id="ARBA00022701"/>
    </source>
</evidence>
<dbReference type="InterPro" id="IPR000217">
    <property type="entry name" value="Tubulin"/>
</dbReference>
<feature type="active site" evidence="14">
    <location>
        <position position="264"/>
    </location>
</feature>
<feature type="domain" description="Tubulin/FtsZ 2-layer sandwich" evidence="17">
    <location>
        <begin position="1217"/>
        <end position="1362"/>
    </location>
</feature>
<evidence type="ECO:0000256" key="6">
    <source>
        <dbReference type="ARBA" id="ARBA00022723"/>
    </source>
</evidence>
<comment type="cofactor">
    <cofactor evidence="1">
        <name>Mg(2+)</name>
        <dbReference type="ChEBI" id="CHEBI:18420"/>
    </cofactor>
</comment>
<dbReference type="InterPro" id="IPR033140">
    <property type="entry name" value="Lipase_GDXG_put_SER_AS"/>
</dbReference>
<comment type="function">
    <text evidence="12">Tubulin is the major constituent of microtubules, a cylinder consisting of laterally associated linear protofilaments composed of alpha- and beta-tubulin heterodimers. Microtubules grow by the addition of GTP-tubulin dimers to the microtubule end, where a stabilizing cap forms. Below the cap, tubulin dimers are in GDP-bound state, owing to GTPase activity of alpha-tubulin.</text>
</comment>
<dbReference type="FunFam" id="3.30.1330.20:FF:000001">
    <property type="entry name" value="Tubulin alpha chain"/>
    <property type="match status" value="1"/>
</dbReference>
<dbReference type="GO" id="GO:0007017">
    <property type="term" value="P:microtubule-based process"/>
    <property type="evidence" value="ECO:0007669"/>
    <property type="project" value="InterPro"/>
</dbReference>
<comment type="subcellular location">
    <subcellularLocation>
        <location evidence="2">Cytoplasm</location>
        <location evidence="2">Cytoskeleton</location>
    </subcellularLocation>
</comment>
<dbReference type="Gene3D" id="3.40.50.1440">
    <property type="entry name" value="Tubulin/FtsZ, GTPase domain"/>
    <property type="match status" value="1"/>
</dbReference>
<sequence>MSNVFSERVIVYVALAVIKTFYTHGRRKARKLKDGDEKEEATDDILFDEAFHIVKSFILLGTKNTVESLQAFTNTHVPAPPWAAVAPVRIPLHSCNQAADLLIQWFGPEDLKLVVGGEKWWQVRGLDGIDAEWIAEKSHLQPESVHLDAAKKYSETEKVITTMEQLETTMLYIHGGGYFWGYSSLPNHQIRYGYPNYSGIFTYSLQARKVRGRAFAVNYRKAPQYPWPCPLHDIIAAYLYLIQPPPDAPHKPIPPSKIVFAGDSAGGALCLTMLTVLRDLGQPLPSGAVLISPWVDLTHSFPSIQTNTATDIIPSHGFLSKPSVLWPMEPIMEGGRVAPTRLNTLPKPGQADTLWPDKHAATEPSQVLPTNSERHDDPAPASSKQETLRSATSVHVESQEEALPLERSRDDVVDDPAGRGQSQDRDQNGNTSRTILVDGITKDSGRGPGLVSTIPDLDNIDFWEPRPPKVLMKHPGGTPLELRSQIQHYATTEQLSHPLVSPILQGSLGNLCPLYILAGDGEVLRDEVIYMAHKAANPAEYPARKGVIRDGWRQKENAQKFTMPTKVHLQVYDGMCHVLTVFTFTDSAKYAYRSIAEFVKHVTQHSAEHLDRNPFPEFRPSTEVKPNVDSEKAHMTKYKAIEKSKPSQLSSTAPGHLLESAESSIPSYVENEENTTQEVELGKVEQMPGHEVPSHGCSGDISNILMIRERVDVHGQVRPMEPKEDISALRLRPSEIGIIKEDTLFKWLEGQEEWDRRFKYCATKIIKKRKSYEAKADSMIKSARKQGLLLVRESDDLADRPMVERSSSTTVASPEKAIQEDRRWGPLDLANERPPPTAIAGRRDTPEAIALLKKSIYHTAPATHSTIPRVKLVDVIRAAFDPSDDPFRPPRQSVSEQQVHSGLRCMHGLRLWQSIVSYFMRKSSAKVMDETRGVGNAVMKAGDKAASTVKSDTVEKSKPPVPSHPNLPEIMREVISVHVGQAGVQIGNACWELYTVEHGLSPDGRLIEGSPSANDDGFSTFFSETSSGKHVPRSLYIDLEPNVIDEVRTGTYRSLFHPETLVTGKEDAASNYARGHYTIGKEQIDVVMDKIRRLADNCKGLQGFFVFHSFGGGTGSGFGALILERLSTDYGKKSKLEFSVYPAPTMANSVVEPYNSVLTTHTTLEHSDCSFMVDNEAIYDICKKNLNISSPGFTNLNRLIAQVVSSITASLRFDGSLNVDLNEFQTNLVPFPRIHFPLATFAPIISAEKAHHEQNSVADMTFSCFETGSQMVKCDPREGKYMACALLYRGDVVPKDVNTAVSVIKTKRTIQFVDWCPTGFKIGICNEPPAHIPGGDLAKVSRSMCMLSNTTAISTAWSRLDHKFDLLYSKRAFVHWYVGEGMEEGEFSEAREDLAALEKDYEEVGIDSADVEEAGEY</sequence>
<reference evidence="18 19" key="1">
    <citation type="submission" date="2016-03" db="EMBL/GenBank/DDBJ databases">
        <title>Comparative genomics of the ectomycorrhizal sister species Rhizopogon vinicolor and Rhizopogon vesiculosus (Basidiomycota: Boletales) reveals a divergence of the mating type B locus.</title>
        <authorList>
            <person name="Mujic A.B."/>
            <person name="Kuo A."/>
            <person name="Tritt A."/>
            <person name="Lipzen A."/>
            <person name="Chen C."/>
            <person name="Johnson J."/>
            <person name="Sharma A."/>
            <person name="Barry K."/>
            <person name="Grigoriev I.V."/>
            <person name="Spatafora J.W."/>
        </authorList>
    </citation>
    <scope>NUCLEOTIDE SEQUENCE [LARGE SCALE GENOMIC DNA]</scope>
    <source>
        <strain evidence="18 19">AM-OR11-056</strain>
    </source>
</reference>
<evidence type="ECO:0000256" key="4">
    <source>
        <dbReference type="ARBA" id="ARBA00022490"/>
    </source>
</evidence>
<name>A0A1J8Q6K9_9AGAM</name>
<dbReference type="EMBL" id="LVVM01005972">
    <property type="protein sequence ID" value="OJA09289.1"/>
    <property type="molecule type" value="Genomic_DNA"/>
</dbReference>
<dbReference type="Gene3D" id="3.30.1330.20">
    <property type="entry name" value="Tubulin/FtsZ, C-terminal domain"/>
    <property type="match status" value="1"/>
</dbReference>
<evidence type="ECO:0000313" key="19">
    <source>
        <dbReference type="Proteomes" id="UP000183567"/>
    </source>
</evidence>
<dbReference type="GO" id="GO:0016787">
    <property type="term" value="F:hydrolase activity"/>
    <property type="evidence" value="ECO:0007669"/>
    <property type="project" value="UniProtKB-KW"/>
</dbReference>
<dbReference type="InterPro" id="IPR037103">
    <property type="entry name" value="Tubulin/FtsZ-like_C"/>
</dbReference>
<proteinExistence type="inferred from homology"/>
<comment type="caution">
    <text evidence="18">The sequence shown here is derived from an EMBL/GenBank/DDBJ whole genome shotgun (WGS) entry which is preliminary data.</text>
</comment>
<keyword evidence="7" id="KW-0547">Nucleotide-binding</keyword>
<dbReference type="SUPFAM" id="SSF53474">
    <property type="entry name" value="alpha/beta-Hydrolases"/>
    <property type="match status" value="1"/>
</dbReference>
<dbReference type="PRINTS" id="PR01161">
    <property type="entry name" value="TUBULIN"/>
</dbReference>
<evidence type="ECO:0000256" key="15">
    <source>
        <dbReference type="SAM" id="MobiDB-lite"/>
    </source>
</evidence>
<keyword evidence="19" id="KW-1185">Reference proteome</keyword>
<feature type="domain" description="Tubulin/FtsZ GTPase" evidence="16">
    <location>
        <begin position="1018"/>
        <end position="1215"/>
    </location>
</feature>
<dbReference type="Pfam" id="PF00091">
    <property type="entry name" value="Tubulin"/>
    <property type="match status" value="1"/>
</dbReference>
<evidence type="ECO:0000259" key="16">
    <source>
        <dbReference type="SMART" id="SM00864"/>
    </source>
</evidence>
<dbReference type="Gene3D" id="3.40.50.1820">
    <property type="entry name" value="alpha/beta hydrolase"/>
    <property type="match status" value="2"/>
</dbReference>
<dbReference type="SMART" id="SM00865">
    <property type="entry name" value="Tubulin_C"/>
    <property type="match status" value="1"/>
</dbReference>
<evidence type="ECO:0000256" key="11">
    <source>
        <dbReference type="ARBA" id="ARBA00023212"/>
    </source>
</evidence>
<dbReference type="SUPFAM" id="SSF55307">
    <property type="entry name" value="Tubulin C-terminal domain-like"/>
    <property type="match status" value="1"/>
</dbReference>
<dbReference type="GO" id="GO:0005874">
    <property type="term" value="C:microtubule"/>
    <property type="evidence" value="ECO:0007669"/>
    <property type="project" value="UniProtKB-KW"/>
</dbReference>
<comment type="catalytic activity">
    <reaction evidence="13">
        <text>GTP + H2O = GDP + phosphate + H(+)</text>
        <dbReference type="Rhea" id="RHEA:19669"/>
        <dbReference type="ChEBI" id="CHEBI:15377"/>
        <dbReference type="ChEBI" id="CHEBI:15378"/>
        <dbReference type="ChEBI" id="CHEBI:37565"/>
        <dbReference type="ChEBI" id="CHEBI:43474"/>
        <dbReference type="ChEBI" id="CHEBI:58189"/>
    </reaction>
    <physiologicalReaction direction="left-to-right" evidence="13">
        <dbReference type="Rhea" id="RHEA:19670"/>
    </physiologicalReaction>
</comment>
<evidence type="ECO:0000256" key="2">
    <source>
        <dbReference type="ARBA" id="ARBA00004245"/>
    </source>
</evidence>
<dbReference type="Proteomes" id="UP000183567">
    <property type="component" value="Unassembled WGS sequence"/>
</dbReference>
<dbReference type="Pfam" id="PF07859">
    <property type="entry name" value="Abhydrolase_3"/>
    <property type="match status" value="1"/>
</dbReference>
<evidence type="ECO:0000256" key="9">
    <source>
        <dbReference type="ARBA" id="ARBA00022842"/>
    </source>
</evidence>
<protein>
    <recommendedName>
        <fullName evidence="20">Alpha/beta-hydrolase</fullName>
    </recommendedName>
</protein>
<dbReference type="SMART" id="SM00864">
    <property type="entry name" value="Tubulin"/>
    <property type="match status" value="1"/>
</dbReference>
<comment type="similarity">
    <text evidence="3">Belongs to the tubulin family.</text>
</comment>
<evidence type="ECO:0000256" key="1">
    <source>
        <dbReference type="ARBA" id="ARBA00001946"/>
    </source>
</evidence>
<evidence type="ECO:0000256" key="3">
    <source>
        <dbReference type="ARBA" id="ARBA00009636"/>
    </source>
</evidence>
<dbReference type="InterPro" id="IPR018316">
    <property type="entry name" value="Tubulin/FtsZ_2-layer-sand-dom"/>
</dbReference>
<keyword evidence="6" id="KW-0479">Metal-binding</keyword>
<feature type="region of interest" description="Disordered" evidence="15">
    <location>
        <begin position="611"/>
        <end position="631"/>
    </location>
</feature>
<dbReference type="CDD" id="cd02186">
    <property type="entry name" value="alpha_tubulin"/>
    <property type="match status" value="1"/>
</dbReference>
<feature type="region of interest" description="Disordered" evidence="15">
    <location>
        <begin position="364"/>
        <end position="451"/>
    </location>
</feature>
<dbReference type="FunFam" id="3.40.50.1440:FF:000008">
    <property type="entry name" value="Tubulin alpha chain"/>
    <property type="match status" value="1"/>
</dbReference>
<keyword evidence="4" id="KW-0963">Cytoplasm</keyword>
<dbReference type="InterPro" id="IPR023123">
    <property type="entry name" value="Tubulin_C"/>
</dbReference>
<evidence type="ECO:0000259" key="17">
    <source>
        <dbReference type="SMART" id="SM00865"/>
    </source>
</evidence>
<evidence type="ECO:0000256" key="12">
    <source>
        <dbReference type="ARBA" id="ARBA00034296"/>
    </source>
</evidence>
<evidence type="ECO:0000256" key="7">
    <source>
        <dbReference type="ARBA" id="ARBA00022741"/>
    </source>
</evidence>
<accession>A0A1J8Q6K9</accession>
<dbReference type="PROSITE" id="PS00227">
    <property type="entry name" value="TUBULIN"/>
    <property type="match status" value="1"/>
</dbReference>
<dbReference type="PROSITE" id="PS01174">
    <property type="entry name" value="LIPASE_GDXG_SER"/>
    <property type="match status" value="1"/>
</dbReference>
<dbReference type="GO" id="GO:0005200">
    <property type="term" value="F:structural constituent of cytoskeleton"/>
    <property type="evidence" value="ECO:0007669"/>
    <property type="project" value="InterPro"/>
</dbReference>
<dbReference type="InterPro" id="IPR013094">
    <property type="entry name" value="AB_hydrolase_3"/>
</dbReference>
<keyword evidence="8" id="KW-0378">Hydrolase</keyword>
<keyword evidence="9" id="KW-0460">Magnesium</keyword>
<feature type="region of interest" description="Disordered" evidence="15">
    <location>
        <begin position="642"/>
        <end position="661"/>
    </location>
</feature>
<dbReference type="Gene3D" id="1.10.287.600">
    <property type="entry name" value="Helix hairpin bin"/>
    <property type="match status" value="1"/>
</dbReference>
<dbReference type="FunFam" id="1.10.287.600:FF:000005">
    <property type="entry name" value="Tubulin alpha chain"/>
    <property type="match status" value="1"/>
</dbReference>
<dbReference type="InterPro" id="IPR008280">
    <property type="entry name" value="Tub_FtsZ_C"/>
</dbReference>
<evidence type="ECO:0000313" key="18">
    <source>
        <dbReference type="EMBL" id="OJA09289.1"/>
    </source>
</evidence>
<dbReference type="InterPro" id="IPR029058">
    <property type="entry name" value="AB_hydrolase_fold"/>
</dbReference>
<dbReference type="STRING" id="180088.A0A1J8Q6K9"/>
<feature type="region of interest" description="Disordered" evidence="15">
    <location>
        <begin position="945"/>
        <end position="967"/>
    </location>
</feature>
<gene>
    <name evidence="18" type="ORF">AZE42_03125</name>
</gene>
<organism evidence="18 19">
    <name type="scientific">Rhizopogon vesiculosus</name>
    <dbReference type="NCBI Taxonomy" id="180088"/>
    <lineage>
        <taxon>Eukaryota</taxon>
        <taxon>Fungi</taxon>
        <taxon>Dikarya</taxon>
        <taxon>Basidiomycota</taxon>
        <taxon>Agaricomycotina</taxon>
        <taxon>Agaricomycetes</taxon>
        <taxon>Agaricomycetidae</taxon>
        <taxon>Boletales</taxon>
        <taxon>Suillineae</taxon>
        <taxon>Rhizopogonaceae</taxon>
        <taxon>Rhizopogon</taxon>
    </lineage>
</organism>
<keyword evidence="5" id="KW-0493">Microtubule</keyword>